<proteinExistence type="predicted"/>
<evidence type="ECO:0000313" key="2">
    <source>
        <dbReference type="Proteomes" id="UP000886523"/>
    </source>
</evidence>
<dbReference type="EMBL" id="MU129016">
    <property type="protein sequence ID" value="KAF9510410.1"/>
    <property type="molecule type" value="Genomic_DNA"/>
</dbReference>
<sequence length="144" mass="16167">MDYGGNIPGGYSYYPPEAFPRTIVRIEPSIGAISSGNFQVITVFSQALADRHPRFTACIQIHSTDVRDPIHEAAGLVDLLEDYVHVFLFTPAWCTHPLYYQTILSIEKYNTAIGTPEMQSESEGLSLTKWGESRQQKMGSIRVR</sequence>
<dbReference type="AlphaFoldDB" id="A0A9P6AR34"/>
<gene>
    <name evidence="1" type="ORF">BS47DRAFT_1407882</name>
</gene>
<accession>A0A9P6AR34</accession>
<reference evidence="1" key="1">
    <citation type="journal article" date="2020" name="Nat. Commun.">
        <title>Large-scale genome sequencing of mycorrhizal fungi provides insights into the early evolution of symbiotic traits.</title>
        <authorList>
            <person name="Miyauchi S."/>
            <person name="Kiss E."/>
            <person name="Kuo A."/>
            <person name="Drula E."/>
            <person name="Kohler A."/>
            <person name="Sanchez-Garcia M."/>
            <person name="Morin E."/>
            <person name="Andreopoulos B."/>
            <person name="Barry K.W."/>
            <person name="Bonito G."/>
            <person name="Buee M."/>
            <person name="Carver A."/>
            <person name="Chen C."/>
            <person name="Cichocki N."/>
            <person name="Clum A."/>
            <person name="Culley D."/>
            <person name="Crous P.W."/>
            <person name="Fauchery L."/>
            <person name="Girlanda M."/>
            <person name="Hayes R.D."/>
            <person name="Keri Z."/>
            <person name="LaButti K."/>
            <person name="Lipzen A."/>
            <person name="Lombard V."/>
            <person name="Magnuson J."/>
            <person name="Maillard F."/>
            <person name="Murat C."/>
            <person name="Nolan M."/>
            <person name="Ohm R.A."/>
            <person name="Pangilinan J."/>
            <person name="Pereira M.F."/>
            <person name="Perotto S."/>
            <person name="Peter M."/>
            <person name="Pfister S."/>
            <person name="Riley R."/>
            <person name="Sitrit Y."/>
            <person name="Stielow J.B."/>
            <person name="Szollosi G."/>
            <person name="Zifcakova L."/>
            <person name="Stursova M."/>
            <person name="Spatafora J.W."/>
            <person name="Tedersoo L."/>
            <person name="Vaario L.M."/>
            <person name="Yamada A."/>
            <person name="Yan M."/>
            <person name="Wang P."/>
            <person name="Xu J."/>
            <person name="Bruns T."/>
            <person name="Baldrian P."/>
            <person name="Vilgalys R."/>
            <person name="Dunand C."/>
            <person name="Henrissat B."/>
            <person name="Grigoriev I.V."/>
            <person name="Hibbett D."/>
            <person name="Nagy L.G."/>
            <person name="Martin F.M."/>
        </authorList>
    </citation>
    <scope>NUCLEOTIDE SEQUENCE</scope>
    <source>
        <strain evidence="1">UP504</strain>
    </source>
</reference>
<protein>
    <submittedName>
        <fullName evidence="1">Uncharacterized protein</fullName>
    </submittedName>
</protein>
<name>A0A9P6AR34_9AGAM</name>
<comment type="caution">
    <text evidence="1">The sequence shown here is derived from an EMBL/GenBank/DDBJ whole genome shotgun (WGS) entry which is preliminary data.</text>
</comment>
<evidence type="ECO:0000313" key="1">
    <source>
        <dbReference type="EMBL" id="KAF9510410.1"/>
    </source>
</evidence>
<organism evidence="1 2">
    <name type="scientific">Hydnum rufescens UP504</name>
    <dbReference type="NCBI Taxonomy" id="1448309"/>
    <lineage>
        <taxon>Eukaryota</taxon>
        <taxon>Fungi</taxon>
        <taxon>Dikarya</taxon>
        <taxon>Basidiomycota</taxon>
        <taxon>Agaricomycotina</taxon>
        <taxon>Agaricomycetes</taxon>
        <taxon>Cantharellales</taxon>
        <taxon>Hydnaceae</taxon>
        <taxon>Hydnum</taxon>
    </lineage>
</organism>
<keyword evidence="2" id="KW-1185">Reference proteome</keyword>
<dbReference type="Proteomes" id="UP000886523">
    <property type="component" value="Unassembled WGS sequence"/>
</dbReference>